<keyword evidence="6" id="KW-1185">Reference proteome</keyword>
<keyword evidence="3" id="KW-0560">Oxidoreductase</keyword>
<dbReference type="AlphaFoldDB" id="A0A9W7MFB2"/>
<dbReference type="Gene3D" id="2.60.120.330">
    <property type="entry name" value="B-lactam Antibiotic, Isopenicillin N Synthase, Chain"/>
    <property type="match status" value="1"/>
</dbReference>
<dbReference type="InterPro" id="IPR026992">
    <property type="entry name" value="DIOX_N"/>
</dbReference>
<evidence type="ECO:0000259" key="4">
    <source>
        <dbReference type="PROSITE" id="PS51471"/>
    </source>
</evidence>
<feature type="domain" description="Fe2OG dioxygenase" evidence="4">
    <location>
        <begin position="162"/>
        <end position="262"/>
    </location>
</feature>
<dbReference type="Pfam" id="PF14226">
    <property type="entry name" value="DIOX_N"/>
    <property type="match status" value="1"/>
</dbReference>
<evidence type="ECO:0000313" key="5">
    <source>
        <dbReference type="EMBL" id="GMI96065.1"/>
    </source>
</evidence>
<keyword evidence="1 3" id="KW-0479">Metal-binding</keyword>
<evidence type="ECO:0000256" key="1">
    <source>
        <dbReference type="ARBA" id="ARBA00022723"/>
    </source>
</evidence>
<dbReference type="InterPro" id="IPR044861">
    <property type="entry name" value="IPNS-like_FE2OG_OXY"/>
</dbReference>
<evidence type="ECO:0000313" key="6">
    <source>
        <dbReference type="Proteomes" id="UP001165190"/>
    </source>
</evidence>
<evidence type="ECO:0000256" key="2">
    <source>
        <dbReference type="ARBA" id="ARBA00023004"/>
    </source>
</evidence>
<dbReference type="GO" id="GO:0016491">
    <property type="term" value="F:oxidoreductase activity"/>
    <property type="evidence" value="ECO:0007669"/>
    <property type="project" value="UniProtKB-KW"/>
</dbReference>
<dbReference type="PROSITE" id="PS51471">
    <property type="entry name" value="FE2OG_OXY"/>
    <property type="match status" value="1"/>
</dbReference>
<dbReference type="EMBL" id="BSYR01000028">
    <property type="protein sequence ID" value="GMI96065.1"/>
    <property type="molecule type" value="Genomic_DNA"/>
</dbReference>
<sequence length="321" mass="36174">MSSITTPDMVPIIDFSTQDLKQGSPEWDSVKSRVREALEEYGCFEASFDEVMVLRRAIFGVMEELFDLPLPTKQLCVSEKPFRGYFGSPTGLFESMSTDDAHVVENIEQHLTTVLWPEGNISISKTLASFTQLTSRLETTILRMILESFGVEKYMDELIDSTNYQLRALKYRRPETGDPSLGIPAHCDTNLMTILHQNNVNGLEIRNKDGEWIDVKFSPNSFIVLIGESLSVWLNGRLCSPYHRVTLKGNTARYSLGLFAKLKGGYLVKTPAELVDNTNPMLFKPFDYEEFSKFYATQIARAAGSGTSQPRTSDLKAYCIV</sequence>
<dbReference type="PANTHER" id="PTHR47990">
    <property type="entry name" value="2-OXOGLUTARATE (2OG) AND FE(II)-DEPENDENT OXYGENASE SUPERFAMILY PROTEIN-RELATED"/>
    <property type="match status" value="1"/>
</dbReference>
<dbReference type="Pfam" id="PF03171">
    <property type="entry name" value="2OG-FeII_Oxy"/>
    <property type="match status" value="1"/>
</dbReference>
<dbReference type="OrthoDB" id="288590at2759"/>
<dbReference type="GO" id="GO:0046872">
    <property type="term" value="F:metal ion binding"/>
    <property type="evidence" value="ECO:0007669"/>
    <property type="project" value="UniProtKB-KW"/>
</dbReference>
<evidence type="ECO:0000256" key="3">
    <source>
        <dbReference type="RuleBase" id="RU003682"/>
    </source>
</evidence>
<name>A0A9W7MFB2_HIBTR</name>
<reference evidence="5" key="1">
    <citation type="submission" date="2023-05" db="EMBL/GenBank/DDBJ databases">
        <title>Genome and transcriptome analyses reveal genes involved in the formation of fine ridges on petal epidermal cells in Hibiscus trionum.</title>
        <authorList>
            <person name="Koshimizu S."/>
            <person name="Masuda S."/>
            <person name="Ishii T."/>
            <person name="Shirasu K."/>
            <person name="Hoshino A."/>
            <person name="Arita M."/>
        </authorList>
    </citation>
    <scope>NUCLEOTIDE SEQUENCE</scope>
    <source>
        <strain evidence="5">Hamamatsu line</strain>
    </source>
</reference>
<gene>
    <name evidence="5" type="ORF">HRI_003275800</name>
</gene>
<dbReference type="InterPro" id="IPR005123">
    <property type="entry name" value="Oxoglu/Fe-dep_dioxygenase_dom"/>
</dbReference>
<dbReference type="Proteomes" id="UP001165190">
    <property type="component" value="Unassembled WGS sequence"/>
</dbReference>
<protein>
    <recommendedName>
        <fullName evidence="4">Fe2OG dioxygenase domain-containing protein</fullName>
    </recommendedName>
</protein>
<dbReference type="InterPro" id="IPR027443">
    <property type="entry name" value="IPNS-like_sf"/>
</dbReference>
<organism evidence="5 6">
    <name type="scientific">Hibiscus trionum</name>
    <name type="common">Flower of an hour</name>
    <dbReference type="NCBI Taxonomy" id="183268"/>
    <lineage>
        <taxon>Eukaryota</taxon>
        <taxon>Viridiplantae</taxon>
        <taxon>Streptophyta</taxon>
        <taxon>Embryophyta</taxon>
        <taxon>Tracheophyta</taxon>
        <taxon>Spermatophyta</taxon>
        <taxon>Magnoliopsida</taxon>
        <taxon>eudicotyledons</taxon>
        <taxon>Gunneridae</taxon>
        <taxon>Pentapetalae</taxon>
        <taxon>rosids</taxon>
        <taxon>malvids</taxon>
        <taxon>Malvales</taxon>
        <taxon>Malvaceae</taxon>
        <taxon>Malvoideae</taxon>
        <taxon>Hibiscus</taxon>
    </lineage>
</organism>
<proteinExistence type="inferred from homology"/>
<dbReference type="InterPro" id="IPR050231">
    <property type="entry name" value="Iron_ascorbate_oxido_reductase"/>
</dbReference>
<comment type="caution">
    <text evidence="5">The sequence shown here is derived from an EMBL/GenBank/DDBJ whole genome shotgun (WGS) entry which is preliminary data.</text>
</comment>
<dbReference type="SUPFAM" id="SSF51197">
    <property type="entry name" value="Clavaminate synthase-like"/>
    <property type="match status" value="1"/>
</dbReference>
<comment type="similarity">
    <text evidence="3">Belongs to the iron/ascorbate-dependent oxidoreductase family.</text>
</comment>
<accession>A0A9W7MFB2</accession>
<keyword evidence="2 3" id="KW-0408">Iron</keyword>